<dbReference type="VEuPathDB" id="FungiDB:ACJ73_08810"/>
<sequence length="135" mass="14921">MACLWNKCVHPKPNTNNACRPVLLVPVLYHLALFPSRFQEMLSADDFFELVAQKKDVLEANPFLDVGDQNGLEACYCLLNNIDKSASGQPRQTLSRHSKAQQSLRNTHSIAKSLFVVVAVTISITDLASIEHTAA</sequence>
<name>A0A1J9PMI2_9EURO</name>
<dbReference type="AlphaFoldDB" id="A0A1J9PMI2"/>
<evidence type="ECO:0000313" key="1">
    <source>
        <dbReference type="EMBL" id="OJD17318.1"/>
    </source>
</evidence>
<accession>A0A1J9PMI2</accession>
<dbReference type="EMBL" id="LGTZ01002209">
    <property type="protein sequence ID" value="OJD17318.1"/>
    <property type="molecule type" value="Genomic_DNA"/>
</dbReference>
<dbReference type="Proteomes" id="UP000242791">
    <property type="component" value="Unassembled WGS sequence"/>
</dbReference>
<comment type="caution">
    <text evidence="1">The sequence shown here is derived from an EMBL/GenBank/DDBJ whole genome shotgun (WGS) entry which is preliminary data.</text>
</comment>
<dbReference type="OrthoDB" id="4341393at2759"/>
<protein>
    <submittedName>
        <fullName evidence="1">Uncharacterized protein</fullName>
    </submittedName>
</protein>
<organism evidence="1 2">
    <name type="scientific">Blastomyces percursus</name>
    <dbReference type="NCBI Taxonomy" id="1658174"/>
    <lineage>
        <taxon>Eukaryota</taxon>
        <taxon>Fungi</taxon>
        <taxon>Dikarya</taxon>
        <taxon>Ascomycota</taxon>
        <taxon>Pezizomycotina</taxon>
        <taxon>Eurotiomycetes</taxon>
        <taxon>Eurotiomycetidae</taxon>
        <taxon>Onygenales</taxon>
        <taxon>Ajellomycetaceae</taxon>
        <taxon>Blastomyces</taxon>
    </lineage>
</organism>
<evidence type="ECO:0000313" key="2">
    <source>
        <dbReference type="Proteomes" id="UP000242791"/>
    </source>
</evidence>
<reference evidence="1 2" key="1">
    <citation type="submission" date="2015-08" db="EMBL/GenBank/DDBJ databases">
        <title>Emmonsia species relationships and genome sequence.</title>
        <authorList>
            <person name="Cuomo C.A."/>
            <person name="Schwartz I.S."/>
            <person name="Kenyon C."/>
            <person name="De Hoog G.S."/>
            <person name="Govender N.P."/>
            <person name="Botha A."/>
            <person name="Moreno L."/>
            <person name="De Vries M."/>
            <person name="Munoz J.F."/>
            <person name="Stielow J.B."/>
        </authorList>
    </citation>
    <scope>NUCLEOTIDE SEQUENCE [LARGE SCALE GENOMIC DNA]</scope>
    <source>
        <strain evidence="1 2">EI222</strain>
    </source>
</reference>
<keyword evidence="2" id="KW-1185">Reference proteome</keyword>
<gene>
    <name evidence="1" type="ORF">ACJ73_08810</name>
</gene>
<proteinExistence type="predicted"/>